<proteinExistence type="predicted"/>
<evidence type="ECO:0000313" key="3">
    <source>
        <dbReference type="Proteomes" id="UP001341840"/>
    </source>
</evidence>
<keyword evidence="3" id="KW-1185">Reference proteome</keyword>
<reference evidence="2 3" key="1">
    <citation type="journal article" date="2023" name="Plants (Basel)">
        <title>Bridging the Gap: Combining Genomics and Transcriptomics Approaches to Understand Stylosanthes scabra, an Orphan Legume from the Brazilian Caatinga.</title>
        <authorList>
            <person name="Ferreira-Neto J.R.C."/>
            <person name="da Silva M.D."/>
            <person name="Binneck E."/>
            <person name="de Melo N.F."/>
            <person name="da Silva R.H."/>
            <person name="de Melo A.L.T.M."/>
            <person name="Pandolfi V."/>
            <person name="Bustamante F.O."/>
            <person name="Brasileiro-Vidal A.C."/>
            <person name="Benko-Iseppon A.M."/>
        </authorList>
    </citation>
    <scope>NUCLEOTIDE SEQUENCE [LARGE SCALE GENOMIC DNA]</scope>
    <source>
        <tissue evidence="2">Leaves</tissue>
    </source>
</reference>
<dbReference type="EMBL" id="JASCZI010151057">
    <property type="protein sequence ID" value="MED6168187.1"/>
    <property type="molecule type" value="Genomic_DNA"/>
</dbReference>
<sequence>MANLQFVKTDGHFAGAMGEMKKKPISPKKEAEDKSQQDFRLQLEVTANHPALSSLMEQEHLPPLIFIAPSSTLAVVHIPLAEASRLALLSVSSSMSLGRPPPIRSAKFLFSST</sequence>
<organism evidence="2 3">
    <name type="scientific">Stylosanthes scabra</name>
    <dbReference type="NCBI Taxonomy" id="79078"/>
    <lineage>
        <taxon>Eukaryota</taxon>
        <taxon>Viridiplantae</taxon>
        <taxon>Streptophyta</taxon>
        <taxon>Embryophyta</taxon>
        <taxon>Tracheophyta</taxon>
        <taxon>Spermatophyta</taxon>
        <taxon>Magnoliopsida</taxon>
        <taxon>eudicotyledons</taxon>
        <taxon>Gunneridae</taxon>
        <taxon>Pentapetalae</taxon>
        <taxon>rosids</taxon>
        <taxon>fabids</taxon>
        <taxon>Fabales</taxon>
        <taxon>Fabaceae</taxon>
        <taxon>Papilionoideae</taxon>
        <taxon>50 kb inversion clade</taxon>
        <taxon>dalbergioids sensu lato</taxon>
        <taxon>Dalbergieae</taxon>
        <taxon>Pterocarpus clade</taxon>
        <taxon>Stylosanthes</taxon>
    </lineage>
</organism>
<gene>
    <name evidence="2" type="ORF">PIB30_009689</name>
</gene>
<dbReference type="Proteomes" id="UP001341840">
    <property type="component" value="Unassembled WGS sequence"/>
</dbReference>
<name>A0ABU6V3H8_9FABA</name>
<feature type="compositionally biased region" description="Basic and acidic residues" evidence="1">
    <location>
        <begin position="19"/>
        <end position="37"/>
    </location>
</feature>
<protein>
    <submittedName>
        <fullName evidence="2">Uncharacterized protein</fullName>
    </submittedName>
</protein>
<accession>A0ABU6V3H8</accession>
<evidence type="ECO:0000256" key="1">
    <source>
        <dbReference type="SAM" id="MobiDB-lite"/>
    </source>
</evidence>
<comment type="caution">
    <text evidence="2">The sequence shown here is derived from an EMBL/GenBank/DDBJ whole genome shotgun (WGS) entry which is preliminary data.</text>
</comment>
<feature type="region of interest" description="Disordered" evidence="1">
    <location>
        <begin position="15"/>
        <end position="37"/>
    </location>
</feature>
<evidence type="ECO:0000313" key="2">
    <source>
        <dbReference type="EMBL" id="MED6168187.1"/>
    </source>
</evidence>